<sequence length="206" mass="21521">MSVLVHRAGVGAIGVGMGRHPEGTRARSTAAGDYFPLPTGPATPQRGVRAPAEGLAARERHERAAPWWLGTHGGAGETTLAGAVAGSAAAGHAWPVPSDLSRPQDVVLVARTHLTGLRATQLAATQWASGSVPGVTLVGLVLLADAPGRLPRALRELADLVSGGVPRVWHLPWVEAWRLGDEPRPVPRELTRLIHDLDSLLPGRGV</sequence>
<reference evidence="1 2" key="1">
    <citation type="submission" date="2018-11" db="EMBL/GenBank/DDBJ databases">
        <title>Sequencing the genomes of 1000 actinobacteria strains.</title>
        <authorList>
            <person name="Klenk H.-P."/>
        </authorList>
    </citation>
    <scope>NUCLEOTIDE SEQUENCE [LARGE SCALE GENOMIC DNA]</scope>
    <source>
        <strain evidence="1 2">DSM 14418</strain>
    </source>
</reference>
<keyword evidence="2" id="KW-1185">Reference proteome</keyword>
<dbReference type="EMBL" id="RKRA01000001">
    <property type="protein sequence ID" value="RPF27008.1"/>
    <property type="molecule type" value="Genomic_DNA"/>
</dbReference>
<evidence type="ECO:0000313" key="2">
    <source>
        <dbReference type="Proteomes" id="UP000280726"/>
    </source>
</evidence>
<accession>A0A3N4ZML8</accession>
<proteinExistence type="predicted"/>
<comment type="caution">
    <text evidence="1">The sequence shown here is derived from an EMBL/GenBank/DDBJ whole genome shotgun (WGS) entry which is preliminary data.</text>
</comment>
<gene>
    <name evidence="1" type="ORF">EDD32_1468</name>
</gene>
<dbReference type="InterPro" id="IPR046609">
    <property type="entry name" value="DUF6668"/>
</dbReference>
<dbReference type="Pfam" id="PF20373">
    <property type="entry name" value="DUF6668"/>
    <property type="match status" value="1"/>
</dbReference>
<name>A0A3N4ZML8_9MICO</name>
<dbReference type="AlphaFoldDB" id="A0A3N4ZML8"/>
<evidence type="ECO:0000313" key="1">
    <source>
        <dbReference type="EMBL" id="RPF27008.1"/>
    </source>
</evidence>
<dbReference type="Proteomes" id="UP000280726">
    <property type="component" value="Unassembled WGS sequence"/>
</dbReference>
<organism evidence="1 2">
    <name type="scientific">Georgenia muralis</name>
    <dbReference type="NCBI Taxonomy" id="154117"/>
    <lineage>
        <taxon>Bacteria</taxon>
        <taxon>Bacillati</taxon>
        <taxon>Actinomycetota</taxon>
        <taxon>Actinomycetes</taxon>
        <taxon>Micrococcales</taxon>
        <taxon>Bogoriellaceae</taxon>
        <taxon>Georgenia</taxon>
    </lineage>
</organism>
<protein>
    <submittedName>
        <fullName evidence="1">Uncharacterized protein</fullName>
    </submittedName>
</protein>